<keyword evidence="2" id="KW-0472">Membrane</keyword>
<evidence type="ECO:0000256" key="3">
    <source>
        <dbReference type="ARBA" id="ARBA00023237"/>
    </source>
</evidence>
<keyword evidence="1 4" id="KW-0732">Signal</keyword>
<evidence type="ECO:0000256" key="1">
    <source>
        <dbReference type="ARBA" id="ARBA00022729"/>
    </source>
</evidence>
<dbReference type="GO" id="GO:1990063">
    <property type="term" value="C:Bam protein complex"/>
    <property type="evidence" value="ECO:0007669"/>
    <property type="project" value="TreeGrafter"/>
</dbReference>
<dbReference type="KEGG" id="mflg:ABS361_10380"/>
<feature type="signal peptide" evidence="4">
    <location>
        <begin position="1"/>
        <end position="28"/>
    </location>
</feature>
<dbReference type="Pfam" id="PF04355">
    <property type="entry name" value="BamE"/>
    <property type="match status" value="1"/>
</dbReference>
<accession>A0AAU7XGJ2</accession>
<dbReference type="GO" id="GO:0051205">
    <property type="term" value="P:protein insertion into membrane"/>
    <property type="evidence" value="ECO:0007669"/>
    <property type="project" value="TreeGrafter"/>
</dbReference>
<evidence type="ECO:0000313" key="6">
    <source>
        <dbReference type="EMBL" id="XBY46572.1"/>
    </source>
</evidence>
<dbReference type="RefSeq" id="WP_407051665.1">
    <property type="nucleotide sequence ID" value="NZ_CP158568.1"/>
</dbReference>
<keyword evidence="3" id="KW-0998">Cell outer membrane</keyword>
<name>A0AAU7XGJ2_9HYPH</name>
<dbReference type="PANTHER" id="PTHR37482">
    <property type="entry name" value="OUTER MEMBRANE PROTEIN ASSEMBLY FACTOR BAME"/>
    <property type="match status" value="1"/>
</dbReference>
<sequence length="151" mass="16107">MRAGRTRGLRGLALAGLTGLALALGACAEEIDHGYVLSENALAQVQVGSSREQVLLVLGTPSTTATIGGEAFYYISQKSNRIAAFMTPKVYDQTVLAVYFDDKGKVKEISNYGLQDGKVFDFIGRKTKTTGQDIGLISQILKANPAVPIPK</sequence>
<dbReference type="PANTHER" id="PTHR37482:SF1">
    <property type="entry name" value="OUTER MEMBRANE PROTEIN ASSEMBLY FACTOR BAME"/>
    <property type="match status" value="1"/>
</dbReference>
<dbReference type="GO" id="GO:0043165">
    <property type="term" value="P:Gram-negative-bacterium-type cell outer membrane assembly"/>
    <property type="evidence" value="ECO:0007669"/>
    <property type="project" value="TreeGrafter"/>
</dbReference>
<dbReference type="PROSITE" id="PS51257">
    <property type="entry name" value="PROKAR_LIPOPROTEIN"/>
    <property type="match status" value="1"/>
</dbReference>
<feature type="domain" description="Outer membrane protein assembly factor BamE" evidence="5">
    <location>
        <begin position="34"/>
        <end position="109"/>
    </location>
</feature>
<evidence type="ECO:0000256" key="2">
    <source>
        <dbReference type="ARBA" id="ARBA00023136"/>
    </source>
</evidence>
<evidence type="ECO:0000256" key="4">
    <source>
        <dbReference type="SAM" id="SignalP"/>
    </source>
</evidence>
<dbReference type="InterPro" id="IPR007450">
    <property type="entry name" value="BamE_dom"/>
</dbReference>
<protein>
    <submittedName>
        <fullName evidence="6">Outer membrane protein assembly factor BamE</fullName>
    </submittedName>
</protein>
<organism evidence="6">
    <name type="scientific">Methyloraptor flagellatus</name>
    <dbReference type="NCBI Taxonomy" id="3162530"/>
    <lineage>
        <taxon>Bacteria</taxon>
        <taxon>Pseudomonadati</taxon>
        <taxon>Pseudomonadota</taxon>
        <taxon>Alphaproteobacteria</taxon>
        <taxon>Hyphomicrobiales</taxon>
        <taxon>Ancalomicrobiaceae</taxon>
        <taxon>Methyloraptor</taxon>
    </lineage>
</organism>
<proteinExistence type="predicted"/>
<dbReference type="InterPro" id="IPR026592">
    <property type="entry name" value="BamE"/>
</dbReference>
<dbReference type="Gene3D" id="3.30.1450.10">
    <property type="match status" value="1"/>
</dbReference>
<dbReference type="AlphaFoldDB" id="A0AAU7XGJ2"/>
<feature type="chain" id="PRO_5043694843" evidence="4">
    <location>
        <begin position="29"/>
        <end position="151"/>
    </location>
</feature>
<dbReference type="EMBL" id="CP158568">
    <property type="protein sequence ID" value="XBY46572.1"/>
    <property type="molecule type" value="Genomic_DNA"/>
</dbReference>
<dbReference type="InterPro" id="IPR037873">
    <property type="entry name" value="BamE-like"/>
</dbReference>
<dbReference type="GO" id="GO:0030674">
    <property type="term" value="F:protein-macromolecule adaptor activity"/>
    <property type="evidence" value="ECO:0007669"/>
    <property type="project" value="TreeGrafter"/>
</dbReference>
<gene>
    <name evidence="6" type="ORF">ABS361_10380</name>
</gene>
<evidence type="ECO:0000259" key="5">
    <source>
        <dbReference type="Pfam" id="PF04355"/>
    </source>
</evidence>
<reference evidence="6" key="1">
    <citation type="submission" date="2024-06" db="EMBL/GenBank/DDBJ databases">
        <title>Methylostella associata gen. nov., sp. nov., a novel Ancalomicrobiaceae-affiliated facultatively methylotrophic bacteria that feed on methanotrophs of the genus Methylococcus.</title>
        <authorList>
            <person name="Saltykova V."/>
            <person name="Danilova O.V."/>
            <person name="Oshkin I.Y."/>
            <person name="Belova S.E."/>
            <person name="Pimenov N.V."/>
            <person name="Dedysh S.N."/>
        </authorList>
    </citation>
    <scope>NUCLEOTIDE SEQUENCE</scope>
    <source>
        <strain evidence="6">S20</strain>
    </source>
</reference>